<dbReference type="Gene3D" id="2.60.40.10">
    <property type="entry name" value="Immunoglobulins"/>
    <property type="match status" value="3"/>
</dbReference>
<dbReference type="PANTHER" id="PTHR39198:SF1">
    <property type="entry name" value="ALPHA-GALACTOSIDASE NEW3 DOMAIN-CONTAINING PROTEIN"/>
    <property type="match status" value="1"/>
</dbReference>
<dbReference type="AlphaFoldDB" id="A0A4V0P1K9"/>
<dbReference type="InterPro" id="IPR013783">
    <property type="entry name" value="Ig-like_fold"/>
</dbReference>
<evidence type="ECO:0000256" key="1">
    <source>
        <dbReference type="SAM" id="Phobius"/>
    </source>
</evidence>
<dbReference type="InterPro" id="IPR018905">
    <property type="entry name" value="A-galactase_NEW3"/>
</dbReference>
<dbReference type="Pfam" id="PF10633">
    <property type="entry name" value="NPCBM_assoc"/>
    <property type="match status" value="2"/>
</dbReference>
<accession>A0A4V0P1K9</accession>
<evidence type="ECO:0000313" key="4">
    <source>
        <dbReference type="Proteomes" id="UP000509448"/>
    </source>
</evidence>
<keyword evidence="1" id="KW-0812">Transmembrane</keyword>
<keyword evidence="1" id="KW-1133">Transmembrane helix</keyword>
<gene>
    <name evidence="3" type="ORF">NAS2_0691</name>
</gene>
<dbReference type="PANTHER" id="PTHR39198">
    <property type="entry name" value="HYPOTHETICAL MEMBRANE PROTEIN, CONSERVED"/>
    <property type="match status" value="1"/>
</dbReference>
<protein>
    <recommendedName>
        <fullName evidence="2">Alpha-galactosidase NEW3 domain-containing protein</fullName>
    </recommendedName>
</protein>
<evidence type="ECO:0000259" key="2">
    <source>
        <dbReference type="Pfam" id="PF10633"/>
    </source>
</evidence>
<proteinExistence type="predicted"/>
<evidence type="ECO:0000313" key="3">
    <source>
        <dbReference type="EMBL" id="BBE42080.1"/>
    </source>
</evidence>
<name>A0A4V0P1K9_9ARCH</name>
<feature type="domain" description="Alpha-galactosidase NEW3" evidence="2">
    <location>
        <begin position="277"/>
        <end position="351"/>
    </location>
</feature>
<keyword evidence="1" id="KW-0472">Membrane</keyword>
<dbReference type="EMBL" id="AP018732">
    <property type="protein sequence ID" value="BBE42080.1"/>
    <property type="molecule type" value="Genomic_DNA"/>
</dbReference>
<feature type="domain" description="Alpha-galactosidase NEW3" evidence="2">
    <location>
        <begin position="48"/>
        <end position="124"/>
    </location>
</feature>
<feature type="transmembrane region" description="Helical" evidence="1">
    <location>
        <begin position="372"/>
        <end position="393"/>
    </location>
</feature>
<keyword evidence="4" id="KW-1185">Reference proteome</keyword>
<dbReference type="Proteomes" id="UP000509448">
    <property type="component" value="Chromosome"/>
</dbReference>
<dbReference type="KEGG" id="ccai:NAS2_0691"/>
<reference evidence="3 4" key="1">
    <citation type="journal article" date="2019" name="ISME J.">
        <title>Isolation and characterization of a thermophilic sulfur- and iron-reducing thaumarchaeote from a terrestrial acidic hot spring.</title>
        <authorList>
            <person name="Kato S."/>
            <person name="Itoh T."/>
            <person name="Yuki M."/>
            <person name="Nagamori M."/>
            <person name="Ohnishi M."/>
            <person name="Uematsu K."/>
            <person name="Suzuki K."/>
            <person name="Takashina T."/>
            <person name="Ohkuma M."/>
        </authorList>
    </citation>
    <scope>NUCLEOTIDE SEQUENCE [LARGE SCALE GENOMIC DNA]</scope>
    <source>
        <strain evidence="3 4">NAS-02</strain>
    </source>
</reference>
<organism evidence="3 4">
    <name type="scientific">Conexivisphaera calida</name>
    <dbReference type="NCBI Taxonomy" id="1874277"/>
    <lineage>
        <taxon>Archaea</taxon>
        <taxon>Nitrososphaerota</taxon>
        <taxon>Conexivisphaeria</taxon>
        <taxon>Conexivisphaerales</taxon>
        <taxon>Conexivisphaeraceae</taxon>
        <taxon>Conexivisphaera</taxon>
    </lineage>
</organism>
<sequence>MTYAPDAGMRWTIVAAMAAFLLLASSPALAQQPGGIYLSTYFTGVSVQAGQQVYTYVNVTNYMSEPASIWVNASAPPGWSAVLTYSGYNVTAVYASPGSTRSVQLEIYVPSSARPGTYDVNVTAGSGEVTSNVLTFQIDVAPVPTSSQPFTVSVSYPSLSGSPGSTLSYMFEVDNNLGTSEIATFSMSTPPGWAVTFLPSQYSNTVISGIQMGPYSANPGLVADVYVPSNAQPGIYNLTLTVTSAGRSVSVPLSATVTGTYSYSLSTPNGLLSISAQAGHTSAATVIVTNTGTEPLTDITLEAVQPSGEWTVQLSPSTIQVLQPGQNATVTMTVTPPPNSIPGVYSLTVSAYSTQASSQSLDFLVTVTKQTYWGFVGVVVIVAAIAALIAVFWRFGRP</sequence>